<organism evidence="3 4">
    <name type="scientific">Athelia psychrophila</name>
    <dbReference type="NCBI Taxonomy" id="1759441"/>
    <lineage>
        <taxon>Eukaryota</taxon>
        <taxon>Fungi</taxon>
        <taxon>Dikarya</taxon>
        <taxon>Basidiomycota</taxon>
        <taxon>Agaricomycotina</taxon>
        <taxon>Agaricomycetes</taxon>
        <taxon>Agaricomycetidae</taxon>
        <taxon>Atheliales</taxon>
        <taxon>Atheliaceae</taxon>
        <taxon>Athelia</taxon>
    </lineage>
</organism>
<dbReference type="Pfam" id="PF01328">
    <property type="entry name" value="Peroxidase_2"/>
    <property type="match status" value="1"/>
</dbReference>
<evidence type="ECO:0000256" key="1">
    <source>
        <dbReference type="SAM" id="MobiDB-lite"/>
    </source>
</evidence>
<keyword evidence="4" id="KW-1185">Reference proteome</keyword>
<feature type="region of interest" description="Disordered" evidence="1">
    <location>
        <begin position="52"/>
        <end position="77"/>
    </location>
</feature>
<protein>
    <recommendedName>
        <fullName evidence="2">Heme haloperoxidase family profile domain-containing protein</fullName>
    </recommendedName>
</protein>
<gene>
    <name evidence="3" type="ORF">FIBSPDRAFT_1050529</name>
</gene>
<dbReference type="Gene3D" id="1.10.489.10">
    <property type="entry name" value="Chloroperoxidase-like"/>
    <property type="match status" value="1"/>
</dbReference>
<evidence type="ECO:0000313" key="4">
    <source>
        <dbReference type="Proteomes" id="UP000076532"/>
    </source>
</evidence>
<evidence type="ECO:0000259" key="2">
    <source>
        <dbReference type="PROSITE" id="PS51405"/>
    </source>
</evidence>
<dbReference type="GO" id="GO:0004601">
    <property type="term" value="F:peroxidase activity"/>
    <property type="evidence" value="ECO:0007669"/>
    <property type="project" value="InterPro"/>
</dbReference>
<dbReference type="AlphaFoldDB" id="A0A166AP50"/>
<proteinExistence type="predicted"/>
<sequence length="244" mass="26976">MIYFPPQTGDVRSLLPALGPVAGRGHLPPRKNEDISLLTLARALQAGYTLSSPRVDQPRRKLGTSNQEYAPADIDDDPVDDITRVGDVVKIVVSAEQDTPLALKRCLQSGFLTPLSLSGIVTPDRIEHDMSLAHRNMLWEEQYAPFQATRGQLMQDEKHDLMNAEHVAKSRVRAENASPTLDGLQAEAARGDGHRLPRIRRSLFSLVFSLSHHRRGNTDPLHHLRAWIQNRTLPGGGSRAGELG</sequence>
<dbReference type="EMBL" id="KV417657">
    <property type="protein sequence ID" value="KZP11816.1"/>
    <property type="molecule type" value="Genomic_DNA"/>
</dbReference>
<feature type="domain" description="Heme haloperoxidase family profile" evidence="2">
    <location>
        <begin position="1"/>
        <end position="244"/>
    </location>
</feature>
<accession>A0A166AP50</accession>
<dbReference type="InterPro" id="IPR000028">
    <property type="entry name" value="Chloroperoxidase"/>
</dbReference>
<evidence type="ECO:0000313" key="3">
    <source>
        <dbReference type="EMBL" id="KZP11816.1"/>
    </source>
</evidence>
<dbReference type="Proteomes" id="UP000076532">
    <property type="component" value="Unassembled WGS sequence"/>
</dbReference>
<reference evidence="3 4" key="1">
    <citation type="journal article" date="2016" name="Mol. Biol. Evol.">
        <title>Comparative Genomics of Early-Diverging Mushroom-Forming Fungi Provides Insights into the Origins of Lignocellulose Decay Capabilities.</title>
        <authorList>
            <person name="Nagy L.G."/>
            <person name="Riley R."/>
            <person name="Tritt A."/>
            <person name="Adam C."/>
            <person name="Daum C."/>
            <person name="Floudas D."/>
            <person name="Sun H."/>
            <person name="Yadav J.S."/>
            <person name="Pangilinan J."/>
            <person name="Larsson K.H."/>
            <person name="Matsuura K."/>
            <person name="Barry K."/>
            <person name="Labutti K."/>
            <person name="Kuo R."/>
            <person name="Ohm R.A."/>
            <person name="Bhattacharya S.S."/>
            <person name="Shirouzu T."/>
            <person name="Yoshinaga Y."/>
            <person name="Martin F.M."/>
            <person name="Grigoriev I.V."/>
            <person name="Hibbett D.S."/>
        </authorList>
    </citation>
    <scope>NUCLEOTIDE SEQUENCE [LARGE SCALE GENOMIC DNA]</scope>
    <source>
        <strain evidence="3 4">CBS 109695</strain>
    </source>
</reference>
<dbReference type="InterPro" id="IPR036851">
    <property type="entry name" value="Chloroperoxidase-like_sf"/>
</dbReference>
<name>A0A166AP50_9AGAM</name>
<dbReference type="SUPFAM" id="SSF47571">
    <property type="entry name" value="Cloroperoxidase"/>
    <property type="match status" value="1"/>
</dbReference>
<dbReference type="PROSITE" id="PS51405">
    <property type="entry name" value="HEME_HALOPEROXIDASE"/>
    <property type="match status" value="1"/>
</dbReference>